<dbReference type="Proteomes" id="UP000241848">
    <property type="component" value="Unassembled WGS sequence"/>
</dbReference>
<dbReference type="InterPro" id="IPR015421">
    <property type="entry name" value="PyrdxlP-dep_Trfase_major"/>
</dbReference>
<organism evidence="10 11">
    <name type="scientific">Sulfobacillus acidophilus</name>
    <dbReference type="NCBI Taxonomy" id="53633"/>
    <lineage>
        <taxon>Bacteria</taxon>
        <taxon>Bacillati</taxon>
        <taxon>Bacillota</taxon>
        <taxon>Clostridia</taxon>
        <taxon>Eubacteriales</taxon>
        <taxon>Clostridiales Family XVII. Incertae Sedis</taxon>
        <taxon>Sulfobacillus</taxon>
    </lineage>
</organism>
<dbReference type="Gene3D" id="3.90.1150.10">
    <property type="entry name" value="Aspartate Aminotransferase, domain 1"/>
    <property type="match status" value="1"/>
</dbReference>
<name>A0A2T2WD40_9FIRM</name>
<dbReference type="Pfam" id="PF01053">
    <property type="entry name" value="Cys_Met_Meta_PP"/>
    <property type="match status" value="1"/>
</dbReference>
<dbReference type="PROSITE" id="PS00868">
    <property type="entry name" value="CYS_MET_METAB_PP"/>
    <property type="match status" value="1"/>
</dbReference>
<comment type="catalytic activity">
    <reaction evidence="7">
        <text>L-methionine + H2O = methanethiol + 2-oxobutanoate + NH4(+)</text>
        <dbReference type="Rhea" id="RHEA:23800"/>
        <dbReference type="ChEBI" id="CHEBI:15377"/>
        <dbReference type="ChEBI" id="CHEBI:16007"/>
        <dbReference type="ChEBI" id="CHEBI:16763"/>
        <dbReference type="ChEBI" id="CHEBI:28938"/>
        <dbReference type="ChEBI" id="CHEBI:57844"/>
        <dbReference type="EC" id="4.4.1.11"/>
    </reaction>
    <physiologicalReaction direction="left-to-right" evidence="7">
        <dbReference type="Rhea" id="RHEA:23801"/>
    </physiologicalReaction>
</comment>
<dbReference type="FunFam" id="3.40.640.10:FF:000046">
    <property type="entry name" value="Cystathionine gamma-lyase"/>
    <property type="match status" value="1"/>
</dbReference>
<dbReference type="PANTHER" id="PTHR11808">
    <property type="entry name" value="TRANS-SULFURATION ENZYME FAMILY MEMBER"/>
    <property type="match status" value="1"/>
</dbReference>
<evidence type="ECO:0000256" key="8">
    <source>
        <dbReference type="PIRSR" id="PIRSR001434-2"/>
    </source>
</evidence>
<evidence type="ECO:0000256" key="3">
    <source>
        <dbReference type="ARBA" id="ARBA00022898"/>
    </source>
</evidence>
<comment type="similarity">
    <text evidence="2 9">Belongs to the trans-sulfuration enzymes family.</text>
</comment>
<dbReference type="PANTHER" id="PTHR11808:SF80">
    <property type="entry name" value="CYSTATHIONINE GAMMA-LYASE"/>
    <property type="match status" value="1"/>
</dbReference>
<dbReference type="GO" id="GO:0019346">
    <property type="term" value="P:transsulfuration"/>
    <property type="evidence" value="ECO:0007669"/>
    <property type="project" value="InterPro"/>
</dbReference>
<sequence length="395" mass="42777">MESTSLETLFVHAGNYDDWPGEMSTAPVLVPSVSFRAKTPDLMDAILGGEVPGFSYSRHANPTVQGFSEAVRVLEAGQTAQAFGSGMAALDAALFAVGLRPGDHVLLSQDLYGATLNLSEQIWGAMGIQVDVVDISHTEMVQEALQRVRPKALLFETLSNPLMKIPDLDAVIARAHECDCQVIVDNTFATPALARPALHGADLVVHSATKYLGGHGDALGGVVVGRKEYEERLHQYVKLRGGVLSPFDAWLLHRGLKTLGVRIERQVANALVVAHKLRDSGKFRRVWYPGLPDHPSYERARTLFGERGFGAVVTVEVPGGREPVFRLLSRLKLVGSATTVGDVYTLCLYPRVASHRNQSPQALAAMGITDETLRIAVGLEAADEIVRDILAAMEE</sequence>
<dbReference type="PIRSF" id="PIRSF001434">
    <property type="entry name" value="CGS"/>
    <property type="match status" value="1"/>
</dbReference>
<evidence type="ECO:0000256" key="1">
    <source>
        <dbReference type="ARBA" id="ARBA00001933"/>
    </source>
</evidence>
<comment type="cofactor">
    <cofactor evidence="1 9">
        <name>pyridoxal 5'-phosphate</name>
        <dbReference type="ChEBI" id="CHEBI:597326"/>
    </cofactor>
</comment>
<feature type="modified residue" description="N6-(pyridoxal phosphate)lysine" evidence="8">
    <location>
        <position position="210"/>
    </location>
</feature>
<reference evidence="10 11" key="1">
    <citation type="journal article" date="2014" name="BMC Genomics">
        <title>Comparison of environmental and isolate Sulfobacillus genomes reveals diverse carbon, sulfur, nitrogen, and hydrogen metabolisms.</title>
        <authorList>
            <person name="Justice N.B."/>
            <person name="Norman A."/>
            <person name="Brown C.T."/>
            <person name="Singh A."/>
            <person name="Thomas B.C."/>
            <person name="Banfield J.F."/>
        </authorList>
    </citation>
    <scope>NUCLEOTIDE SEQUENCE [LARGE SCALE GENOMIC DNA]</scope>
    <source>
        <strain evidence="10">AMDSBA3</strain>
    </source>
</reference>
<dbReference type="InterPro" id="IPR015422">
    <property type="entry name" value="PyrdxlP-dep_Trfase_small"/>
</dbReference>
<evidence type="ECO:0000256" key="4">
    <source>
        <dbReference type="ARBA" id="ARBA00047175"/>
    </source>
</evidence>
<dbReference type="InterPro" id="IPR054542">
    <property type="entry name" value="Cys_met_metab_PP"/>
</dbReference>
<proteinExistence type="inferred from homology"/>
<dbReference type="CDD" id="cd00614">
    <property type="entry name" value="CGS_like"/>
    <property type="match status" value="1"/>
</dbReference>
<dbReference type="SUPFAM" id="SSF53383">
    <property type="entry name" value="PLP-dependent transferases"/>
    <property type="match status" value="1"/>
</dbReference>
<evidence type="ECO:0000256" key="5">
    <source>
        <dbReference type="ARBA" id="ARBA00047199"/>
    </source>
</evidence>
<dbReference type="InterPro" id="IPR000277">
    <property type="entry name" value="Cys/Met-Metab_PyrdxlP-dep_enz"/>
</dbReference>
<keyword evidence="10" id="KW-0456">Lyase</keyword>
<comment type="caution">
    <text evidence="10">The sequence shown here is derived from an EMBL/GenBank/DDBJ whole genome shotgun (WGS) entry which is preliminary data.</text>
</comment>
<accession>A0A2T2WD40</accession>
<dbReference type="GO" id="GO:0030170">
    <property type="term" value="F:pyridoxal phosphate binding"/>
    <property type="evidence" value="ECO:0007669"/>
    <property type="project" value="InterPro"/>
</dbReference>
<dbReference type="GO" id="GO:0047982">
    <property type="term" value="F:homocysteine desulfhydrase activity"/>
    <property type="evidence" value="ECO:0007669"/>
    <property type="project" value="UniProtKB-EC"/>
</dbReference>
<dbReference type="AlphaFoldDB" id="A0A2T2WD40"/>
<evidence type="ECO:0000313" key="11">
    <source>
        <dbReference type="Proteomes" id="UP000241848"/>
    </source>
</evidence>
<dbReference type="Gene3D" id="3.40.640.10">
    <property type="entry name" value="Type I PLP-dependent aspartate aminotransferase-like (Major domain)"/>
    <property type="match status" value="1"/>
</dbReference>
<evidence type="ECO:0000256" key="2">
    <source>
        <dbReference type="ARBA" id="ARBA00009077"/>
    </source>
</evidence>
<comment type="catalytic activity">
    <reaction evidence="6">
        <text>L-homocysteine + H2O = 2-oxobutanoate + hydrogen sulfide + NH4(+) + H(+)</text>
        <dbReference type="Rhea" id="RHEA:14501"/>
        <dbReference type="ChEBI" id="CHEBI:15377"/>
        <dbReference type="ChEBI" id="CHEBI:15378"/>
        <dbReference type="ChEBI" id="CHEBI:16763"/>
        <dbReference type="ChEBI" id="CHEBI:28938"/>
        <dbReference type="ChEBI" id="CHEBI:29919"/>
        <dbReference type="ChEBI" id="CHEBI:58199"/>
        <dbReference type="EC" id="4.4.1.2"/>
    </reaction>
    <physiologicalReaction direction="left-to-right" evidence="6">
        <dbReference type="Rhea" id="RHEA:14502"/>
    </physiologicalReaction>
</comment>
<dbReference type="EC" id="4.4.1.2" evidence="4"/>
<dbReference type="GO" id="GO:0018826">
    <property type="term" value="F:methionine gamma-lyase activity"/>
    <property type="evidence" value="ECO:0007669"/>
    <property type="project" value="UniProtKB-EC"/>
</dbReference>
<evidence type="ECO:0000256" key="9">
    <source>
        <dbReference type="RuleBase" id="RU362118"/>
    </source>
</evidence>
<dbReference type="InterPro" id="IPR015424">
    <property type="entry name" value="PyrdxlP-dep_Trfase"/>
</dbReference>
<gene>
    <name evidence="10" type="ORF">C7B45_16215</name>
</gene>
<dbReference type="EMBL" id="PXYV01000081">
    <property type="protein sequence ID" value="PSR20162.1"/>
    <property type="molecule type" value="Genomic_DNA"/>
</dbReference>
<evidence type="ECO:0000256" key="6">
    <source>
        <dbReference type="ARBA" id="ARBA00048780"/>
    </source>
</evidence>
<evidence type="ECO:0000256" key="7">
    <source>
        <dbReference type="ARBA" id="ARBA00052699"/>
    </source>
</evidence>
<protein>
    <recommendedName>
        <fullName evidence="4">homocysteine desulfhydrase</fullName>
        <ecNumber evidence="4">4.4.1.2</ecNumber>
    </recommendedName>
    <alternativeName>
        <fullName evidence="5">Homocysteine desulfhydrase</fullName>
    </alternativeName>
</protein>
<keyword evidence="3 8" id="KW-0663">Pyridoxal phosphate</keyword>
<evidence type="ECO:0000313" key="10">
    <source>
        <dbReference type="EMBL" id="PSR20162.1"/>
    </source>
</evidence>
<dbReference type="GO" id="GO:0005737">
    <property type="term" value="C:cytoplasm"/>
    <property type="evidence" value="ECO:0007669"/>
    <property type="project" value="TreeGrafter"/>
</dbReference>